<keyword evidence="4 6" id="KW-1133">Transmembrane helix</keyword>
<dbReference type="GO" id="GO:0005886">
    <property type="term" value="C:plasma membrane"/>
    <property type="evidence" value="ECO:0007669"/>
    <property type="project" value="UniProtKB-SubCell"/>
</dbReference>
<dbReference type="Proteomes" id="UP000628775">
    <property type="component" value="Unassembled WGS sequence"/>
</dbReference>
<protein>
    <submittedName>
        <fullName evidence="7">Holin-like protein CidA</fullName>
    </submittedName>
</protein>
<evidence type="ECO:0000256" key="1">
    <source>
        <dbReference type="ARBA" id="ARBA00004651"/>
    </source>
</evidence>
<evidence type="ECO:0000313" key="8">
    <source>
        <dbReference type="Proteomes" id="UP000628775"/>
    </source>
</evidence>
<keyword evidence="8" id="KW-1185">Reference proteome</keyword>
<keyword evidence="3 6" id="KW-0812">Transmembrane</keyword>
<keyword evidence="5 6" id="KW-0472">Membrane</keyword>
<keyword evidence="2" id="KW-1003">Cell membrane</keyword>
<feature type="transmembrane region" description="Helical" evidence="6">
    <location>
        <begin position="60"/>
        <end position="83"/>
    </location>
</feature>
<dbReference type="NCBIfam" id="NF002460">
    <property type="entry name" value="PRK01658.1"/>
    <property type="match status" value="1"/>
</dbReference>
<dbReference type="AlphaFoldDB" id="A0A8J2YDM2"/>
<name>A0A8J2YDM2_9BACL</name>
<dbReference type="Pfam" id="PF03788">
    <property type="entry name" value="LrgA"/>
    <property type="match status" value="1"/>
</dbReference>
<evidence type="ECO:0000256" key="2">
    <source>
        <dbReference type="ARBA" id="ARBA00022475"/>
    </source>
</evidence>
<proteinExistence type="predicted"/>
<evidence type="ECO:0000256" key="5">
    <source>
        <dbReference type="ARBA" id="ARBA00023136"/>
    </source>
</evidence>
<accession>A0A8J2YDM2</accession>
<gene>
    <name evidence="7" type="primary">cidA</name>
    <name evidence="7" type="ORF">GCM10011391_11510</name>
</gene>
<evidence type="ECO:0000256" key="3">
    <source>
        <dbReference type="ARBA" id="ARBA00022692"/>
    </source>
</evidence>
<dbReference type="PANTHER" id="PTHR33931:SF2">
    <property type="entry name" value="HOLIN-LIKE PROTEIN CIDA"/>
    <property type="match status" value="1"/>
</dbReference>
<reference evidence="7" key="1">
    <citation type="journal article" date="2014" name="Int. J. Syst. Evol. Microbiol.">
        <title>Complete genome sequence of Corynebacterium casei LMG S-19264T (=DSM 44701T), isolated from a smear-ripened cheese.</title>
        <authorList>
            <consortium name="US DOE Joint Genome Institute (JGI-PGF)"/>
            <person name="Walter F."/>
            <person name="Albersmeier A."/>
            <person name="Kalinowski J."/>
            <person name="Ruckert C."/>
        </authorList>
    </citation>
    <scope>NUCLEOTIDE SEQUENCE</scope>
    <source>
        <strain evidence="7">CGMCC 1.15371</strain>
    </source>
</reference>
<dbReference type="PANTHER" id="PTHR33931">
    <property type="entry name" value="HOLIN-LIKE PROTEIN CIDA-RELATED"/>
    <property type="match status" value="1"/>
</dbReference>
<evidence type="ECO:0000313" key="7">
    <source>
        <dbReference type="EMBL" id="GGE34532.1"/>
    </source>
</evidence>
<dbReference type="EMBL" id="BMIR01000004">
    <property type="protein sequence ID" value="GGE34532.1"/>
    <property type="molecule type" value="Genomic_DNA"/>
</dbReference>
<feature type="transmembrane region" description="Helical" evidence="6">
    <location>
        <begin position="5"/>
        <end position="23"/>
    </location>
</feature>
<evidence type="ECO:0000256" key="4">
    <source>
        <dbReference type="ARBA" id="ARBA00022989"/>
    </source>
</evidence>
<feature type="transmembrane region" description="Helical" evidence="6">
    <location>
        <begin position="29"/>
        <end position="48"/>
    </location>
</feature>
<dbReference type="InterPro" id="IPR005538">
    <property type="entry name" value="LrgA/CidA"/>
</dbReference>
<organism evidence="7 8">
    <name type="scientific">Pullulanibacillus camelliae</name>
    <dbReference type="NCBI Taxonomy" id="1707096"/>
    <lineage>
        <taxon>Bacteria</taxon>
        <taxon>Bacillati</taxon>
        <taxon>Bacillota</taxon>
        <taxon>Bacilli</taxon>
        <taxon>Bacillales</taxon>
        <taxon>Sporolactobacillaceae</taxon>
        <taxon>Pullulanibacillus</taxon>
    </lineage>
</organism>
<feature type="transmembrane region" description="Helical" evidence="6">
    <location>
        <begin position="95"/>
        <end position="117"/>
    </location>
</feature>
<evidence type="ECO:0000256" key="6">
    <source>
        <dbReference type="SAM" id="Phobius"/>
    </source>
</evidence>
<reference evidence="7" key="2">
    <citation type="submission" date="2020-09" db="EMBL/GenBank/DDBJ databases">
        <authorList>
            <person name="Sun Q."/>
            <person name="Zhou Y."/>
        </authorList>
    </citation>
    <scope>NUCLEOTIDE SEQUENCE</scope>
    <source>
        <strain evidence="7">CGMCC 1.15371</strain>
    </source>
</reference>
<comment type="subcellular location">
    <subcellularLocation>
        <location evidence="1">Cell membrane</location>
        <topology evidence="1">Multi-pass membrane protein</topology>
    </subcellularLocation>
</comment>
<comment type="caution">
    <text evidence="7">The sequence shown here is derived from an EMBL/GenBank/DDBJ whole genome shotgun (WGS) entry which is preliminary data.</text>
</comment>
<sequence>MRIKTIIKGILQIAFFIFVSLIMNEITQLFHLKIPGSILGIILIFILLKTKILPLKWVDIGANWMLAELLLFFIPSAVGIIQYKTLLFQNGLQVITLVILSTGLVMACAGRVAVAIAKRRERKRAL</sequence>